<dbReference type="Gramene" id="C.cajan_01519.t">
    <property type="protein sequence ID" value="C.cajan_01519.t.cds1"/>
    <property type="gene ID" value="C.cajan_01519"/>
</dbReference>
<dbReference type="InterPro" id="IPR017451">
    <property type="entry name" value="F-box-assoc_interact_dom"/>
</dbReference>
<evidence type="ECO:0000259" key="1">
    <source>
        <dbReference type="Pfam" id="PF08268"/>
    </source>
</evidence>
<accession>A0A151SKQ6</accession>
<protein>
    <submittedName>
        <fullName evidence="2">F-box/kelch-repeat protein At3g23880 family</fullName>
    </submittedName>
</protein>
<dbReference type="AlphaFoldDB" id="A0A151SKQ6"/>
<dbReference type="Pfam" id="PF08268">
    <property type="entry name" value="FBA_3"/>
    <property type="match status" value="1"/>
</dbReference>
<dbReference type="PANTHER" id="PTHR31790:SF81">
    <property type="entry name" value="PROTEIN, PUTATIVE-RELATED"/>
    <property type="match status" value="1"/>
</dbReference>
<dbReference type="InterPro" id="IPR013187">
    <property type="entry name" value="F-box-assoc_dom_typ3"/>
</dbReference>
<evidence type="ECO:0000313" key="2">
    <source>
        <dbReference type="EMBL" id="KYP55345.1"/>
    </source>
</evidence>
<dbReference type="Proteomes" id="UP000075243">
    <property type="component" value="Chromosome 11"/>
</dbReference>
<feature type="domain" description="F-box associated beta-propeller type 3" evidence="1">
    <location>
        <begin position="31"/>
        <end position="121"/>
    </location>
</feature>
<organism evidence="2 3">
    <name type="scientific">Cajanus cajan</name>
    <name type="common">Pigeon pea</name>
    <name type="synonym">Cajanus indicus</name>
    <dbReference type="NCBI Taxonomy" id="3821"/>
    <lineage>
        <taxon>Eukaryota</taxon>
        <taxon>Viridiplantae</taxon>
        <taxon>Streptophyta</taxon>
        <taxon>Embryophyta</taxon>
        <taxon>Tracheophyta</taxon>
        <taxon>Spermatophyta</taxon>
        <taxon>Magnoliopsida</taxon>
        <taxon>eudicotyledons</taxon>
        <taxon>Gunneridae</taxon>
        <taxon>Pentapetalae</taxon>
        <taxon>rosids</taxon>
        <taxon>fabids</taxon>
        <taxon>Fabales</taxon>
        <taxon>Fabaceae</taxon>
        <taxon>Papilionoideae</taxon>
        <taxon>50 kb inversion clade</taxon>
        <taxon>NPAAA clade</taxon>
        <taxon>indigoferoid/millettioid clade</taxon>
        <taxon>Phaseoleae</taxon>
        <taxon>Cajanus</taxon>
    </lineage>
</organism>
<name>A0A151SKQ6_CAJCA</name>
<proteinExistence type="predicted"/>
<dbReference type="EMBL" id="CM003613">
    <property type="protein sequence ID" value="KYP55345.1"/>
    <property type="molecule type" value="Genomic_DNA"/>
</dbReference>
<dbReference type="NCBIfam" id="TIGR01640">
    <property type="entry name" value="F_box_assoc_1"/>
    <property type="match status" value="1"/>
</dbReference>
<dbReference type="OMA" id="NDTLNWI"/>
<evidence type="ECO:0000313" key="3">
    <source>
        <dbReference type="Proteomes" id="UP000075243"/>
    </source>
</evidence>
<dbReference type="InterPro" id="IPR052361">
    <property type="entry name" value="F-box_domain"/>
</dbReference>
<sequence>MNNVGYTAAPYNVYSMIHPQPLVTVGEAYDVVGVCNGLVCLSGINANISKPWVQFWNPATRLRSKKVPCTYEGTKLLRLGFGYDDSSDTYKVVAAAESWDSREFELGVHCLGHHGWRKIASWTDFSFSYTLQPEGQFLSDTFNWLAKHATMLIDVQFFRWI</sequence>
<gene>
    <name evidence="2" type="ORF">KK1_001557</name>
</gene>
<reference evidence="2 3" key="1">
    <citation type="journal article" date="2012" name="Nat. Biotechnol.">
        <title>Draft genome sequence of pigeonpea (Cajanus cajan), an orphan legume crop of resource-poor farmers.</title>
        <authorList>
            <person name="Varshney R.K."/>
            <person name="Chen W."/>
            <person name="Li Y."/>
            <person name="Bharti A.K."/>
            <person name="Saxena R.K."/>
            <person name="Schlueter J.A."/>
            <person name="Donoghue M.T."/>
            <person name="Azam S."/>
            <person name="Fan G."/>
            <person name="Whaley A.M."/>
            <person name="Farmer A.D."/>
            <person name="Sheridan J."/>
            <person name="Iwata A."/>
            <person name="Tuteja R."/>
            <person name="Penmetsa R.V."/>
            <person name="Wu W."/>
            <person name="Upadhyaya H.D."/>
            <person name="Yang S.P."/>
            <person name="Shah T."/>
            <person name="Saxena K.B."/>
            <person name="Michael T."/>
            <person name="McCombie W.R."/>
            <person name="Yang B."/>
            <person name="Zhang G."/>
            <person name="Yang H."/>
            <person name="Wang J."/>
            <person name="Spillane C."/>
            <person name="Cook D.R."/>
            <person name="May G.D."/>
            <person name="Xu X."/>
            <person name="Jackson S.A."/>
        </authorList>
    </citation>
    <scope>NUCLEOTIDE SEQUENCE [LARGE SCALE GENOMIC DNA]</scope>
    <source>
        <strain evidence="3">cv. Asha</strain>
    </source>
</reference>
<keyword evidence="3" id="KW-1185">Reference proteome</keyword>
<dbReference type="PANTHER" id="PTHR31790">
    <property type="entry name" value="OS02G0783600 PROTEIN"/>
    <property type="match status" value="1"/>
</dbReference>